<comment type="caution">
    <text evidence="2">The sequence shown here is derived from an EMBL/GenBank/DDBJ whole genome shotgun (WGS) entry which is preliminary data.</text>
</comment>
<reference evidence="2" key="2">
    <citation type="journal article" date="2021" name="Genome Biol. Evol.">
        <title>Developing a high-quality reference genome for a parasitic bivalve with doubly uniparental inheritance (Bivalvia: Unionida).</title>
        <authorList>
            <person name="Smith C.H."/>
        </authorList>
    </citation>
    <scope>NUCLEOTIDE SEQUENCE</scope>
    <source>
        <strain evidence="2">CHS0354</strain>
        <tissue evidence="2">Mantle</tissue>
    </source>
</reference>
<reference evidence="2" key="3">
    <citation type="submission" date="2023-05" db="EMBL/GenBank/DDBJ databases">
        <authorList>
            <person name="Smith C.H."/>
        </authorList>
    </citation>
    <scope>NUCLEOTIDE SEQUENCE</scope>
    <source>
        <strain evidence="2">CHS0354</strain>
        <tissue evidence="2">Mantle</tissue>
    </source>
</reference>
<reference evidence="2" key="1">
    <citation type="journal article" date="2021" name="Genome Biol. Evol.">
        <title>A High-Quality Reference Genome for a Parasitic Bivalve with Doubly Uniparental Inheritance (Bivalvia: Unionida).</title>
        <authorList>
            <person name="Smith C.H."/>
        </authorList>
    </citation>
    <scope>NUCLEOTIDE SEQUENCE</scope>
    <source>
        <strain evidence="2">CHS0354</strain>
    </source>
</reference>
<proteinExistence type="predicted"/>
<feature type="compositionally biased region" description="Basic residues" evidence="1">
    <location>
        <begin position="351"/>
        <end position="368"/>
    </location>
</feature>
<evidence type="ECO:0000313" key="2">
    <source>
        <dbReference type="EMBL" id="KAK3580993.1"/>
    </source>
</evidence>
<gene>
    <name evidence="2" type="ORF">CHS0354_007027</name>
</gene>
<keyword evidence="3" id="KW-1185">Reference proteome</keyword>
<name>A0AAE0VJW5_9BIVA</name>
<dbReference type="Proteomes" id="UP001195483">
    <property type="component" value="Unassembled WGS sequence"/>
</dbReference>
<organism evidence="2 3">
    <name type="scientific">Potamilus streckersoni</name>
    <dbReference type="NCBI Taxonomy" id="2493646"/>
    <lineage>
        <taxon>Eukaryota</taxon>
        <taxon>Metazoa</taxon>
        <taxon>Spiralia</taxon>
        <taxon>Lophotrochozoa</taxon>
        <taxon>Mollusca</taxon>
        <taxon>Bivalvia</taxon>
        <taxon>Autobranchia</taxon>
        <taxon>Heteroconchia</taxon>
        <taxon>Palaeoheterodonta</taxon>
        <taxon>Unionida</taxon>
        <taxon>Unionoidea</taxon>
        <taxon>Unionidae</taxon>
        <taxon>Ambleminae</taxon>
        <taxon>Lampsilini</taxon>
        <taxon>Potamilus</taxon>
    </lineage>
</organism>
<protein>
    <submittedName>
        <fullName evidence="2">Uncharacterized protein</fullName>
    </submittedName>
</protein>
<feature type="region of interest" description="Disordered" evidence="1">
    <location>
        <begin position="40"/>
        <end position="72"/>
    </location>
</feature>
<sequence>MKSDSVKWGLSPGLGFVIFPSRPVTADNRVTTMKLRERALTGKPQKRRNARSNLKSAPPFQKRNLDSFPMPRGRQDAVRFALSHRKEVKDAQNSVTRQSLDSASLREYSRQMFNVAFANSPNPEQQDLKLSLEADRTDMLLSKCNSYTHRYSNPSVDGSILYKVNQQSLNSTQVRPYSEPAIKYNHERGKTVPPAIRDAITRSSEEFRIVPSHNTSRSTSMSSLSMCDSFVFVRKDNVKDIKTNSFETANTNCLDLSDAFVNVEDIVDDRVSHEVSGYTIPPTRLMPPDTKRVPNIYIVSLEEDSPSEAGSEVTNVEDAISEQGQKPPSDDSKPEIPPKSPGKKSIEKPKSGKSRPKSGRVKSAKGGKKGTAGGKTKKQKEEEPTPPPPEQEPETKPMEMKKPLRGPHCWVDDVSVTSEVLTNPELLDVGGTQVPLKGQESEAEVQNECAVPTNDKDVKGNLQDEARKRAETTLVNLSKIKEDIRLPDFICRTSERKSRDTAVKDWLASTNFRYGNRSVPLL</sequence>
<dbReference type="EMBL" id="JAEAOA010000474">
    <property type="protein sequence ID" value="KAK3580993.1"/>
    <property type="molecule type" value="Genomic_DNA"/>
</dbReference>
<feature type="region of interest" description="Disordered" evidence="1">
    <location>
        <begin position="302"/>
        <end position="406"/>
    </location>
</feature>
<accession>A0AAE0VJW5</accession>
<dbReference type="AlphaFoldDB" id="A0AAE0VJW5"/>
<evidence type="ECO:0000256" key="1">
    <source>
        <dbReference type="SAM" id="MobiDB-lite"/>
    </source>
</evidence>
<feature type="compositionally biased region" description="Basic and acidic residues" evidence="1">
    <location>
        <begin position="393"/>
        <end position="402"/>
    </location>
</feature>
<evidence type="ECO:0000313" key="3">
    <source>
        <dbReference type="Proteomes" id="UP001195483"/>
    </source>
</evidence>